<name>A0A1H3YK85_9GAMM</name>
<dbReference type="PANTHER" id="PTHR37946">
    <property type="entry name" value="SLL1969 PROTEIN"/>
    <property type="match status" value="1"/>
</dbReference>
<dbReference type="STRING" id="658218.SAMN05216562_1819"/>
<dbReference type="RefSeq" id="WP_091387438.1">
    <property type="nucleotide sequence ID" value="NZ_FNQO01000002.1"/>
</dbReference>
<dbReference type="Gene3D" id="3.40.50.1820">
    <property type="entry name" value="alpha/beta hydrolase"/>
    <property type="match status" value="1"/>
</dbReference>
<keyword evidence="2" id="KW-1185">Reference proteome</keyword>
<dbReference type="EMBL" id="FNQO01000002">
    <property type="protein sequence ID" value="SEA11903.1"/>
    <property type="molecule type" value="Genomic_DNA"/>
</dbReference>
<dbReference type="AlphaFoldDB" id="A0A1H3YK85"/>
<dbReference type="PANTHER" id="PTHR37946:SF1">
    <property type="entry name" value="SLL1969 PROTEIN"/>
    <property type="match status" value="1"/>
</dbReference>
<dbReference type="Pfam" id="PF02089">
    <property type="entry name" value="Palm_thioest"/>
    <property type="match status" value="1"/>
</dbReference>
<dbReference type="OrthoDB" id="556502at2"/>
<organism evidence="1 2">
    <name type="scientific">Microbulbifer marinus</name>
    <dbReference type="NCBI Taxonomy" id="658218"/>
    <lineage>
        <taxon>Bacteria</taxon>
        <taxon>Pseudomonadati</taxon>
        <taxon>Pseudomonadota</taxon>
        <taxon>Gammaproteobacteria</taxon>
        <taxon>Cellvibrionales</taxon>
        <taxon>Microbulbiferaceae</taxon>
        <taxon>Microbulbifer</taxon>
    </lineage>
</organism>
<dbReference type="SUPFAM" id="SSF53474">
    <property type="entry name" value="alpha/beta-Hydrolases"/>
    <property type="match status" value="1"/>
</dbReference>
<proteinExistence type="predicted"/>
<evidence type="ECO:0000313" key="1">
    <source>
        <dbReference type="EMBL" id="SEA11903.1"/>
    </source>
</evidence>
<reference evidence="2" key="1">
    <citation type="submission" date="2016-10" db="EMBL/GenBank/DDBJ databases">
        <authorList>
            <person name="Varghese N."/>
            <person name="Submissions S."/>
        </authorList>
    </citation>
    <scope>NUCLEOTIDE SEQUENCE [LARGE SCALE GENOMIC DNA]</scope>
    <source>
        <strain evidence="2">CGMCC 1.10657</strain>
    </source>
</reference>
<accession>A0A1H3YK85</accession>
<sequence length="198" mass="21975">MKAKSNVVLLIPGIFDLGHSMVRMQHTLESAGFTAHYIHLHYNSGWHGMEHLSEQLKSHVEALADESSTCSLVGFSMGGIVARHYLQRLGGLDRVHKFVSISSPHYGSFWANFLPYKGGRQLRIGSEFLAALNREIDSLSATSPVSIWTKYDATILPHSSSHLPLGASYEVPVLLHRWMPLDERVISLVSAELSDALK</sequence>
<protein>
    <submittedName>
        <fullName evidence="1">Triacylglycerol lipase</fullName>
    </submittedName>
</protein>
<evidence type="ECO:0000313" key="2">
    <source>
        <dbReference type="Proteomes" id="UP000198658"/>
    </source>
</evidence>
<dbReference type="Proteomes" id="UP000198658">
    <property type="component" value="Unassembled WGS sequence"/>
</dbReference>
<dbReference type="InterPro" id="IPR029058">
    <property type="entry name" value="AB_hydrolase_fold"/>
</dbReference>
<gene>
    <name evidence="1" type="ORF">SAMN05216562_1819</name>
</gene>